<feature type="region of interest" description="Disordered" evidence="1">
    <location>
        <begin position="742"/>
        <end position="768"/>
    </location>
</feature>
<feature type="transmembrane region" description="Helical" evidence="2">
    <location>
        <begin position="1001"/>
        <end position="1019"/>
    </location>
</feature>
<accession>A0ABN9VI06</accession>
<comment type="caution">
    <text evidence="3">The sequence shown here is derived from an EMBL/GenBank/DDBJ whole genome shotgun (WGS) entry which is preliminary data.</text>
</comment>
<feature type="transmembrane region" description="Helical" evidence="2">
    <location>
        <begin position="381"/>
        <end position="403"/>
    </location>
</feature>
<proteinExistence type="predicted"/>
<reference evidence="3" key="1">
    <citation type="submission" date="2023-10" db="EMBL/GenBank/DDBJ databases">
        <authorList>
            <person name="Chen Y."/>
            <person name="Shah S."/>
            <person name="Dougan E. K."/>
            <person name="Thang M."/>
            <person name="Chan C."/>
        </authorList>
    </citation>
    <scope>NUCLEOTIDE SEQUENCE [LARGE SCALE GENOMIC DNA]</scope>
</reference>
<evidence type="ECO:0000313" key="4">
    <source>
        <dbReference type="Proteomes" id="UP001189429"/>
    </source>
</evidence>
<keyword evidence="4" id="KW-1185">Reference proteome</keyword>
<gene>
    <name evidence="3" type="ORF">PCOR1329_LOCUS57419</name>
</gene>
<feature type="transmembrane region" description="Helical" evidence="2">
    <location>
        <begin position="232"/>
        <end position="256"/>
    </location>
</feature>
<feature type="transmembrane region" description="Helical" evidence="2">
    <location>
        <begin position="1067"/>
        <end position="1085"/>
    </location>
</feature>
<keyword evidence="2" id="KW-1133">Transmembrane helix</keyword>
<evidence type="ECO:0000256" key="2">
    <source>
        <dbReference type="SAM" id="Phobius"/>
    </source>
</evidence>
<feature type="transmembrane region" description="Helical" evidence="2">
    <location>
        <begin position="1040"/>
        <end position="1061"/>
    </location>
</feature>
<keyword evidence="2" id="KW-0812">Transmembrane</keyword>
<dbReference type="EMBL" id="CAUYUJ010017093">
    <property type="protein sequence ID" value="CAK0871657.1"/>
    <property type="molecule type" value="Genomic_DNA"/>
</dbReference>
<feature type="transmembrane region" description="Helical" evidence="2">
    <location>
        <begin position="1267"/>
        <end position="1287"/>
    </location>
</feature>
<feature type="region of interest" description="Disordered" evidence="1">
    <location>
        <begin position="86"/>
        <end position="151"/>
    </location>
</feature>
<keyword evidence="2" id="KW-0472">Membrane</keyword>
<feature type="transmembrane region" description="Helical" evidence="2">
    <location>
        <begin position="441"/>
        <end position="464"/>
    </location>
</feature>
<feature type="transmembrane region" description="Helical" evidence="2">
    <location>
        <begin position="951"/>
        <end position="970"/>
    </location>
</feature>
<feature type="compositionally biased region" description="Basic residues" evidence="1">
    <location>
        <begin position="126"/>
        <end position="142"/>
    </location>
</feature>
<evidence type="ECO:0000313" key="3">
    <source>
        <dbReference type="EMBL" id="CAK0871657.1"/>
    </source>
</evidence>
<dbReference type="Proteomes" id="UP001189429">
    <property type="component" value="Unassembled WGS sequence"/>
</dbReference>
<feature type="transmembrane region" description="Helical" evidence="2">
    <location>
        <begin position="1204"/>
        <end position="1224"/>
    </location>
</feature>
<sequence>MDMSGVFRFHGGGPRLRTAWAHWGDRADEDVRVLRRHLEHPDGQTYRVRLRFQPRAATDVVLPVLPGAGRPPLPDRVCSLAGGADQAVRSHPGHCRQRGGAAMEAPPRRPGVHLPPRFVAREPPGRRRGGRGAGPRRRRAPLRHPELPDADRDARAALRGGEATGSTPTDAVFRSHGFNSGLVAALCANGASVVVDVLFLPLLLALGLGAWRLPPVAAELRRGVGWRARRRILLQFARLALDLLLAVPLALVVVSWRPAPPRVAQAARELCGSGSAGGGSTEGAADLEAASEGTGCLGRSLPARAQTSGEAVREEGGEDCSPVTECHAEILRSFGLVVLDLLVAPLVVALALLAFYRVPALAGGFRGRGFLLKGLRFHREVFVQLIGFAMDLPFLLVGLVLLLSGWRADLALRACGRRSGMTYGERRRLVGKQFLFLLRDVAMLGPFALVVITLYRLPSLVLALKARMSRLLAEEPEMQPVEVRLTVPDPKGNPTCVVRASKSPNLSGVASMRLQITGDDFWKAIAQQKGATMAAAARAMLPLALRHGKEVDLGSVQRGRDEAELSIELQQSVKRKTALKVLQGLPRGVELLVQLEARLDSGRDAVLLAVPLTAGQLADCVASAGGRVQQVAQPGLGEGRLQELRGSAAGMLRRDVWWAPVLAEGLQVLTDLAHLALLVGLLACPWRLALALAQLSETRGRRMGRRAGAVLVALDFWEAECRRLMLRVVPLANGYAKAAVRAGSGPAAGTPRGGARRAESRAARDDDDDDFEQGLETCIGVCCCVVCPCCPNYADFDSDSDVFSVPARSSRGRGHGGGSAADALDRRLKRLGRPLVAARTLLRQTRKRWPEEPEWGFLSDAVDARLEAWSQAFFWTLLLPEVHLLLAGHKITRDEHSRLCQAIRRRAEPQARELRCALQLQQQIACEQFRSRRKAQSTCYSIIREHTFKSITDILALPAVLLLGMTIYRLPNLSAGLARPFDMRRFKTAVKLQAVGLGSDILVLMQFLVLAALLAGTVVKLPDFLWGLQPARGLRKARGWALAKVSELVVGLAELITLLFAWKAYRLLVTAVVFVTLTPAAMLALTLPRNLPSRVRFGLASAVWLGAAALGFVVGDLAGLAAAAALLATASAGLAANEALHGPEGWAVRRDGDWWSPQARWTAPNLFALMGIVADGAVMCWAGAALASLAPGPAELTGAGVGPAAAGVGVVIAALLHITLPMVVEEEERADVVEDAAWRAARQLLQEVLFLPTVAVLAPMTPRHPAWTLPLLYFAVVAALSPAAWGTPLSRAGLLDIRTLGLASSGRQLLLAAAVVVAARGWRLPFASLAAAAALWTLAWTPRGAAVRWAELLRAGAALAAAGAALEGLPRGPLVAAAACWAGLTAAFAAASGWQLAATAVPQAVETLGLLQARLSLWGGDGPQHRVALGASVPGAAAALLDLEERTPFDRLRLGFLRARDGWRAQLRRAADYGDVLAQLKELEGALTEPPTRILIQQVLERMPLARGRRLPAPLAAEIAALAVPRPGARPPEPPRGWEHGRLDLVAARQAAASEAAKLPAQLQTRAGERPRRSTRSGAIVSERREVLLAPSPAVMGASTVASPSDGAEEGGLPAGRLTALP</sequence>
<feature type="transmembrane region" description="Helical" evidence="2">
    <location>
        <begin position="1161"/>
        <end position="1184"/>
    </location>
</feature>
<feature type="region of interest" description="Disordered" evidence="1">
    <location>
        <begin position="1556"/>
        <end position="1622"/>
    </location>
</feature>
<feature type="transmembrane region" description="Helical" evidence="2">
    <location>
        <begin position="341"/>
        <end position="360"/>
    </location>
</feature>
<name>A0ABN9VI06_9DINO</name>
<evidence type="ECO:0000256" key="1">
    <source>
        <dbReference type="SAM" id="MobiDB-lite"/>
    </source>
</evidence>
<protein>
    <submittedName>
        <fullName evidence="3">Uncharacterized protein</fullName>
    </submittedName>
</protein>
<organism evidence="3 4">
    <name type="scientific">Prorocentrum cordatum</name>
    <dbReference type="NCBI Taxonomy" id="2364126"/>
    <lineage>
        <taxon>Eukaryota</taxon>
        <taxon>Sar</taxon>
        <taxon>Alveolata</taxon>
        <taxon>Dinophyceae</taxon>
        <taxon>Prorocentrales</taxon>
        <taxon>Prorocentraceae</taxon>
        <taxon>Prorocentrum</taxon>
    </lineage>
</organism>